<reference evidence="3" key="1">
    <citation type="journal article" date="2019" name="Int. J. Syst. Evol. Microbiol.">
        <title>The Global Catalogue of Microorganisms (GCM) 10K type strain sequencing project: providing services to taxonomists for standard genome sequencing and annotation.</title>
        <authorList>
            <consortium name="The Broad Institute Genomics Platform"/>
            <consortium name="The Broad Institute Genome Sequencing Center for Infectious Disease"/>
            <person name="Wu L."/>
            <person name="Ma J."/>
        </authorList>
    </citation>
    <scope>NUCLEOTIDE SEQUENCE [LARGE SCALE GENOMIC DNA]</scope>
    <source>
        <strain evidence="3">KCTC 42424</strain>
    </source>
</reference>
<name>A0ABV7VSK4_9GAMM</name>
<proteinExistence type="predicted"/>
<sequence>MKGVPLIGLMTLALITAGPLQASPVAGSLAEQQEGQSAQTPQQQLADSIVQLSGLTGLSLQARNLAQQVLNEEQAALGFQYQVASRVSSLWSPERLTRVLKEALQPLDETSQQTLLEALNHQLMQRAREKENSTVVDQDTKGFLAYVQKLRRQPPAASRLQVITELDQAMHFSKLLMNTRASVFAQLQAVLQGWQPPANWQQTMRNESREFLLYTYRRTPNDGIQALTRLYRDAALQQWLQAVQQRLSRLDPDVASAGS</sequence>
<keyword evidence="1" id="KW-0732">Signal</keyword>
<dbReference type="EMBL" id="JBHRYB010000008">
    <property type="protein sequence ID" value="MFC3680439.1"/>
    <property type="molecule type" value="Genomic_DNA"/>
</dbReference>
<organism evidence="2 3">
    <name type="scientific">Bacterioplanoides pacificum</name>
    <dbReference type="NCBI Taxonomy" id="1171596"/>
    <lineage>
        <taxon>Bacteria</taxon>
        <taxon>Pseudomonadati</taxon>
        <taxon>Pseudomonadota</taxon>
        <taxon>Gammaproteobacteria</taxon>
        <taxon>Oceanospirillales</taxon>
        <taxon>Oceanospirillaceae</taxon>
        <taxon>Bacterioplanoides</taxon>
    </lineage>
</organism>
<evidence type="ECO:0008006" key="4">
    <source>
        <dbReference type="Google" id="ProtNLM"/>
    </source>
</evidence>
<dbReference type="Proteomes" id="UP001595722">
    <property type="component" value="Unassembled WGS sequence"/>
</dbReference>
<gene>
    <name evidence="2" type="ORF">ACFOMG_10055</name>
</gene>
<evidence type="ECO:0000313" key="2">
    <source>
        <dbReference type="EMBL" id="MFC3680439.1"/>
    </source>
</evidence>
<evidence type="ECO:0000313" key="3">
    <source>
        <dbReference type="Proteomes" id="UP001595722"/>
    </source>
</evidence>
<feature type="chain" id="PRO_5047263748" description="DUF2059 domain-containing protein" evidence="1">
    <location>
        <begin position="23"/>
        <end position="259"/>
    </location>
</feature>
<protein>
    <recommendedName>
        <fullName evidence="4">DUF2059 domain-containing protein</fullName>
    </recommendedName>
</protein>
<feature type="signal peptide" evidence="1">
    <location>
        <begin position="1"/>
        <end position="22"/>
    </location>
</feature>
<accession>A0ABV7VSK4</accession>
<keyword evidence="3" id="KW-1185">Reference proteome</keyword>
<comment type="caution">
    <text evidence="2">The sequence shown here is derived from an EMBL/GenBank/DDBJ whole genome shotgun (WGS) entry which is preliminary data.</text>
</comment>
<dbReference type="RefSeq" id="WP_376866408.1">
    <property type="nucleotide sequence ID" value="NZ_JBHRYB010000008.1"/>
</dbReference>
<evidence type="ECO:0000256" key="1">
    <source>
        <dbReference type="SAM" id="SignalP"/>
    </source>
</evidence>